<evidence type="ECO:0000256" key="5">
    <source>
        <dbReference type="ARBA" id="ARBA00022989"/>
    </source>
</evidence>
<dbReference type="EMBL" id="CP035758">
    <property type="protein sequence ID" value="QBD81856.1"/>
    <property type="molecule type" value="Genomic_DNA"/>
</dbReference>
<dbReference type="CDD" id="cd06173">
    <property type="entry name" value="MFS_MefA_like"/>
    <property type="match status" value="1"/>
</dbReference>
<sequence length="472" mass="51696">MGQARHGDGFLTVIKKKDFLHLWLAQLISMTVFNASNFALLILIEKATGSTTLVGLAIICFSLPAVILGAPAGVFVDRMNKRRVLWGSNCLRALASLVFVICLFFDRHLLLVPIYLLTLLISAISQFFTPAEGSTIPMLVNEEELSSALSLFNITFMLSQAVGYIVLPSIFLNVAPTFQFLGITIDAFEQLYIIIALLYLVCALLITFIPQTSFKLPTHQPKTGPVTTETLGVIRNVWNETYQGWSFVRRNKQLFLAVVQLSFAGVIIYVLGELATPIVTRLLQLPATAMAFVFAPAGIGLVAGSVIMPRIIGYLGGARAVIIGTAILCFSTLFLPLATVITRALDPHGWNTNPWLLISVALLMLIAGSALDFINIPAQTSIQELTPDWIKGRVLALQLMLYNTCSIPVILFMGGTADTFGVDNVLYLMSACELAFGGWCLYYARKHRTPADNENEDVKNSPETDKISQKPS</sequence>
<dbReference type="Gene3D" id="1.20.1250.20">
    <property type="entry name" value="MFS general substrate transporter like domains"/>
    <property type="match status" value="1"/>
</dbReference>
<keyword evidence="3" id="KW-1003">Cell membrane</keyword>
<comment type="subcellular location">
    <subcellularLocation>
        <location evidence="1">Cell membrane</location>
        <topology evidence="1">Multi-pass membrane protein</topology>
    </subcellularLocation>
</comment>
<evidence type="ECO:0000313" key="10">
    <source>
        <dbReference type="Proteomes" id="UP000290365"/>
    </source>
</evidence>
<organism evidence="9 10">
    <name type="scientific">Ktedonosporobacter rubrisoli</name>
    <dbReference type="NCBI Taxonomy" id="2509675"/>
    <lineage>
        <taxon>Bacteria</taxon>
        <taxon>Bacillati</taxon>
        <taxon>Chloroflexota</taxon>
        <taxon>Ktedonobacteria</taxon>
        <taxon>Ktedonobacterales</taxon>
        <taxon>Ktedonosporobacteraceae</taxon>
        <taxon>Ktedonosporobacter</taxon>
    </lineage>
</organism>
<keyword evidence="6 8" id="KW-0472">Membrane</keyword>
<feature type="transmembrane region" description="Helical" evidence="8">
    <location>
        <begin position="110"/>
        <end position="128"/>
    </location>
</feature>
<evidence type="ECO:0000256" key="3">
    <source>
        <dbReference type="ARBA" id="ARBA00022475"/>
    </source>
</evidence>
<dbReference type="InterPro" id="IPR011701">
    <property type="entry name" value="MFS"/>
</dbReference>
<feature type="transmembrane region" description="Helical" evidence="8">
    <location>
        <begin position="283"/>
        <end position="308"/>
    </location>
</feature>
<keyword evidence="4 8" id="KW-0812">Transmembrane</keyword>
<evidence type="ECO:0000256" key="4">
    <source>
        <dbReference type="ARBA" id="ARBA00022692"/>
    </source>
</evidence>
<dbReference type="GO" id="GO:0022857">
    <property type="term" value="F:transmembrane transporter activity"/>
    <property type="evidence" value="ECO:0007669"/>
    <property type="project" value="InterPro"/>
</dbReference>
<feature type="transmembrane region" description="Helical" evidence="8">
    <location>
        <begin position="50"/>
        <end position="72"/>
    </location>
</feature>
<dbReference type="InterPro" id="IPR036259">
    <property type="entry name" value="MFS_trans_sf"/>
</dbReference>
<evidence type="ECO:0000256" key="1">
    <source>
        <dbReference type="ARBA" id="ARBA00004651"/>
    </source>
</evidence>
<evidence type="ECO:0000256" key="2">
    <source>
        <dbReference type="ARBA" id="ARBA00022448"/>
    </source>
</evidence>
<dbReference type="Pfam" id="PF07690">
    <property type="entry name" value="MFS_1"/>
    <property type="match status" value="1"/>
</dbReference>
<evidence type="ECO:0000256" key="7">
    <source>
        <dbReference type="SAM" id="MobiDB-lite"/>
    </source>
</evidence>
<dbReference type="GO" id="GO:0005886">
    <property type="term" value="C:plasma membrane"/>
    <property type="evidence" value="ECO:0007669"/>
    <property type="project" value="UniProtKB-SubCell"/>
</dbReference>
<feature type="transmembrane region" description="Helical" evidence="8">
    <location>
        <begin position="394"/>
        <end position="413"/>
    </location>
</feature>
<evidence type="ECO:0000313" key="9">
    <source>
        <dbReference type="EMBL" id="QBD81856.1"/>
    </source>
</evidence>
<dbReference type="PANTHER" id="PTHR43266">
    <property type="entry name" value="MACROLIDE-EFFLUX PROTEIN"/>
    <property type="match status" value="1"/>
</dbReference>
<feature type="transmembrane region" description="Helical" evidence="8">
    <location>
        <begin position="254"/>
        <end position="271"/>
    </location>
</feature>
<keyword evidence="2" id="KW-0813">Transport</keyword>
<dbReference type="Proteomes" id="UP000290365">
    <property type="component" value="Chromosome"/>
</dbReference>
<feature type="transmembrane region" description="Helical" evidence="8">
    <location>
        <begin position="425"/>
        <end position="444"/>
    </location>
</feature>
<feature type="compositionally biased region" description="Basic and acidic residues" evidence="7">
    <location>
        <begin position="456"/>
        <end position="472"/>
    </location>
</feature>
<keyword evidence="5 8" id="KW-1133">Transmembrane helix</keyword>
<feature type="transmembrane region" description="Helical" evidence="8">
    <location>
        <begin position="84"/>
        <end position="104"/>
    </location>
</feature>
<keyword evidence="10" id="KW-1185">Reference proteome</keyword>
<name>A0A4P6K2Z1_KTERU</name>
<feature type="transmembrane region" description="Helical" evidence="8">
    <location>
        <begin position="149"/>
        <end position="171"/>
    </location>
</feature>
<feature type="region of interest" description="Disordered" evidence="7">
    <location>
        <begin position="452"/>
        <end position="472"/>
    </location>
</feature>
<evidence type="ECO:0000256" key="6">
    <source>
        <dbReference type="ARBA" id="ARBA00023136"/>
    </source>
</evidence>
<evidence type="ECO:0000256" key="8">
    <source>
        <dbReference type="SAM" id="Phobius"/>
    </source>
</evidence>
<dbReference type="RefSeq" id="WP_129892917.1">
    <property type="nucleotide sequence ID" value="NZ_CP035758.1"/>
</dbReference>
<feature type="transmembrane region" description="Helical" evidence="8">
    <location>
        <begin position="20"/>
        <end position="44"/>
    </location>
</feature>
<accession>A0A4P6K2Z1</accession>
<proteinExistence type="predicted"/>
<dbReference type="OrthoDB" id="7820830at2"/>
<feature type="transmembrane region" description="Helical" evidence="8">
    <location>
        <begin position="320"/>
        <end position="342"/>
    </location>
</feature>
<dbReference type="AlphaFoldDB" id="A0A4P6K2Z1"/>
<reference evidence="9 10" key="1">
    <citation type="submission" date="2019-01" db="EMBL/GenBank/DDBJ databases">
        <title>Ktedonosporobacter rubrisoli SCAWS-G2.</title>
        <authorList>
            <person name="Huang Y."/>
            <person name="Yan B."/>
        </authorList>
    </citation>
    <scope>NUCLEOTIDE SEQUENCE [LARGE SCALE GENOMIC DNA]</scope>
    <source>
        <strain evidence="9 10">SCAWS-G2</strain>
    </source>
</reference>
<feature type="transmembrane region" description="Helical" evidence="8">
    <location>
        <begin position="354"/>
        <end position="374"/>
    </location>
</feature>
<dbReference type="PANTHER" id="PTHR43266:SF2">
    <property type="entry name" value="MAJOR FACILITATOR SUPERFAMILY (MFS) PROFILE DOMAIN-CONTAINING PROTEIN"/>
    <property type="match status" value="1"/>
</dbReference>
<feature type="transmembrane region" description="Helical" evidence="8">
    <location>
        <begin position="191"/>
        <end position="209"/>
    </location>
</feature>
<dbReference type="SUPFAM" id="SSF103473">
    <property type="entry name" value="MFS general substrate transporter"/>
    <property type="match status" value="1"/>
</dbReference>
<protein>
    <submittedName>
        <fullName evidence="9">MFS transporter</fullName>
    </submittedName>
</protein>
<gene>
    <name evidence="9" type="ORF">EPA93_40135</name>
</gene>
<dbReference type="KEGG" id="kbs:EPA93_40135"/>